<dbReference type="EMBL" id="CAXDID020000563">
    <property type="protein sequence ID" value="CAL6103178.1"/>
    <property type="molecule type" value="Genomic_DNA"/>
</dbReference>
<evidence type="ECO:0000313" key="3">
    <source>
        <dbReference type="Proteomes" id="UP001642409"/>
    </source>
</evidence>
<reference evidence="2 3" key="2">
    <citation type="submission" date="2024-07" db="EMBL/GenBank/DDBJ databases">
        <authorList>
            <person name="Akdeniz Z."/>
        </authorList>
    </citation>
    <scope>NUCLEOTIDE SEQUENCE [LARGE SCALE GENOMIC DNA]</scope>
</reference>
<gene>
    <name evidence="1" type="ORF">HINF_LOCUS59454</name>
    <name evidence="2" type="ORF">HINF_LOCUS72020</name>
</gene>
<evidence type="ECO:0000313" key="2">
    <source>
        <dbReference type="EMBL" id="CAL6103178.1"/>
    </source>
</evidence>
<comment type="caution">
    <text evidence="1">The sequence shown here is derived from an EMBL/GenBank/DDBJ whole genome shotgun (WGS) entry which is preliminary data.</text>
</comment>
<protein>
    <submittedName>
        <fullName evidence="2">Hypothetical_protein</fullName>
    </submittedName>
</protein>
<accession>A0AA86RGH9</accession>
<reference evidence="1" key="1">
    <citation type="submission" date="2023-06" db="EMBL/GenBank/DDBJ databases">
        <authorList>
            <person name="Kurt Z."/>
        </authorList>
    </citation>
    <scope>NUCLEOTIDE SEQUENCE</scope>
</reference>
<proteinExistence type="predicted"/>
<name>A0AA86RGH9_9EUKA</name>
<dbReference type="EMBL" id="CATOUU010001098">
    <property type="protein sequence ID" value="CAI9971809.1"/>
    <property type="molecule type" value="Genomic_DNA"/>
</dbReference>
<sequence>MDWCGQNIFNEYIFSLNTQNTKYENIYAIRQEQDKKTSHRKLRLYWSPFFSDHHISFPFQTNDPQETNNLPLQPNISRGVITRHTSSQTLRQLFRANGVCFGDLFVDNSFWLSRGVACYCVSVKSKISTIFVEFQDEAGMKYFNYLLQINYQNEM</sequence>
<dbReference type="AlphaFoldDB" id="A0AA86RGH9"/>
<keyword evidence="3" id="KW-1185">Reference proteome</keyword>
<dbReference type="Proteomes" id="UP001642409">
    <property type="component" value="Unassembled WGS sequence"/>
</dbReference>
<organism evidence="1">
    <name type="scientific">Hexamita inflata</name>
    <dbReference type="NCBI Taxonomy" id="28002"/>
    <lineage>
        <taxon>Eukaryota</taxon>
        <taxon>Metamonada</taxon>
        <taxon>Diplomonadida</taxon>
        <taxon>Hexamitidae</taxon>
        <taxon>Hexamitinae</taxon>
        <taxon>Hexamita</taxon>
    </lineage>
</organism>
<evidence type="ECO:0000313" key="1">
    <source>
        <dbReference type="EMBL" id="CAI9971809.1"/>
    </source>
</evidence>